<dbReference type="InterPro" id="IPR043151">
    <property type="entry name" value="BAH_sf"/>
</dbReference>
<gene>
    <name evidence="3" type="ORF">Mgra_00007373</name>
</gene>
<evidence type="ECO:0000259" key="2">
    <source>
        <dbReference type="PROSITE" id="PS51038"/>
    </source>
</evidence>
<dbReference type="EMBL" id="JABEBT010000081">
    <property type="protein sequence ID" value="KAF7633272.1"/>
    <property type="molecule type" value="Genomic_DNA"/>
</dbReference>
<organism evidence="3 4">
    <name type="scientific">Meloidogyne graminicola</name>
    <dbReference type="NCBI Taxonomy" id="189291"/>
    <lineage>
        <taxon>Eukaryota</taxon>
        <taxon>Metazoa</taxon>
        <taxon>Ecdysozoa</taxon>
        <taxon>Nematoda</taxon>
        <taxon>Chromadorea</taxon>
        <taxon>Rhabditida</taxon>
        <taxon>Tylenchina</taxon>
        <taxon>Tylenchomorpha</taxon>
        <taxon>Tylenchoidea</taxon>
        <taxon>Meloidogynidae</taxon>
        <taxon>Meloidogyninae</taxon>
        <taxon>Meloidogyne</taxon>
    </lineage>
</organism>
<sequence>MKPLSSNFSTFLYFLIFTKKCLINFEFEILCFSVISEMRQVGICFNTNNIKNLQHQNILEKQLLSQQSFSTLKVDTMFEQQNIFIPASSSSSCSTFSSSPSASPNPYMSPPILRKEMDNVQNWDEDKDDVFFRMPKLEPEVLLENNNDDVFFTSNNNNNNNNHLIQSLYPTKCFNLTDISSISTCSSTSSGVWSSTADNIPLTVPNIFVTDKKLKKEEDKIKNEKTIENTNNEKMDNVQKQKRKYVRRKIKNKIEEKEKKQEIKEEIVKKRRGRKRKNILNEESLKREENNEEKKENVKAERGKNKLEEDKLEKTKNKLEAKDKLEQRKNKLEARIKEKEKKKKISFKMDLRIKRNKIENNQKMNNLNNKRGRKYQIKQTEEEIKENLKKKNLIKEKELLNNITTNKRRRKRKALLLAKSKLLALKNKKEERKNIEVRHSRRIKINSKVVQFSSSSSASPSPSRFKFVQSKSNKKTLISSISEPLSFISNWRPIGQGIFKQLPLRRVPDSNEENVKKYLCFNSIQHLFELEVKIQLGDNVLIKSEDYADDIFVGRVLSIHYEPIDNSLLLTLLWFYTGKQLPSSMRLNNLISKFDENELFASRHLDIVNADSVEGITQVLTFSEYCRYKAQLAIERLPLVRRPPNWASPCPRFKQNQNMDDSDIESNNDDECDSNTSVIDTVFFCRSIFSIHSKRVRSKFLQLDKSSADTKKPNGSNTSKNVLRILNKFNFPFKCFNFKLGKTFHIMFEDDLNL</sequence>
<dbReference type="InterPro" id="IPR001025">
    <property type="entry name" value="BAH_dom"/>
</dbReference>
<dbReference type="Proteomes" id="UP000605970">
    <property type="component" value="Unassembled WGS sequence"/>
</dbReference>
<dbReference type="Gene3D" id="2.30.30.490">
    <property type="match status" value="1"/>
</dbReference>
<keyword evidence="4" id="KW-1185">Reference proteome</keyword>
<evidence type="ECO:0000313" key="4">
    <source>
        <dbReference type="Proteomes" id="UP000605970"/>
    </source>
</evidence>
<dbReference type="Pfam" id="PF01426">
    <property type="entry name" value="BAH"/>
    <property type="match status" value="1"/>
</dbReference>
<accession>A0A8S9ZIQ2</accession>
<protein>
    <submittedName>
        <fullName evidence="3">BAH domain-containing protein</fullName>
    </submittedName>
</protein>
<evidence type="ECO:0000313" key="3">
    <source>
        <dbReference type="EMBL" id="KAF7633272.1"/>
    </source>
</evidence>
<evidence type="ECO:0000256" key="1">
    <source>
        <dbReference type="SAM" id="MobiDB-lite"/>
    </source>
</evidence>
<dbReference type="AlphaFoldDB" id="A0A8S9ZIQ2"/>
<name>A0A8S9ZIQ2_9BILA</name>
<dbReference type="PROSITE" id="PS51038">
    <property type="entry name" value="BAH"/>
    <property type="match status" value="1"/>
</dbReference>
<reference evidence="3" key="1">
    <citation type="journal article" date="2020" name="Ecol. Evol.">
        <title>Genome structure and content of the rice root-knot nematode (Meloidogyne graminicola).</title>
        <authorList>
            <person name="Phan N.T."/>
            <person name="Danchin E.G.J."/>
            <person name="Klopp C."/>
            <person name="Perfus-Barbeoch L."/>
            <person name="Kozlowski D.K."/>
            <person name="Koutsovoulos G.D."/>
            <person name="Lopez-Roques C."/>
            <person name="Bouchez O."/>
            <person name="Zahm M."/>
            <person name="Besnard G."/>
            <person name="Bellafiore S."/>
        </authorList>
    </citation>
    <scope>NUCLEOTIDE SEQUENCE</scope>
    <source>
        <strain evidence="3">VN-18</strain>
    </source>
</reference>
<dbReference type="GO" id="GO:0003682">
    <property type="term" value="F:chromatin binding"/>
    <property type="evidence" value="ECO:0007669"/>
    <property type="project" value="InterPro"/>
</dbReference>
<dbReference type="OrthoDB" id="1922186at2759"/>
<feature type="region of interest" description="Disordered" evidence="1">
    <location>
        <begin position="286"/>
        <end position="315"/>
    </location>
</feature>
<proteinExistence type="predicted"/>
<comment type="caution">
    <text evidence="3">The sequence shown here is derived from an EMBL/GenBank/DDBJ whole genome shotgun (WGS) entry which is preliminary data.</text>
</comment>
<feature type="domain" description="BAH" evidence="2">
    <location>
        <begin position="532"/>
        <end position="657"/>
    </location>
</feature>